<dbReference type="AlphaFoldDB" id="A0A2V1H089"/>
<sequence>MKINIHLVDAFTDQIFKGNSAAVVITEQWLDDELMQSIAFENNLSETAFLVPVVLGQYQIRWFSPLTEVDFCGHATLASSSVIFEQQPQLEQIIFTADAVGELVITHKPDGLIEMQFPNLKPQAVLNPPQQIEKSLLINCQPVQSIAVLKNRQAYVVVLSNPQDILTVEADCELLKQLAPLDVVVTADVSMLQQVGNLDVTNFDIISRYFWPANGGAEDPVTGSIHAALVPYWAEQLGKQKITAYQASKRGGTLYCELVRGGVMVSGYTRKYLQGEIIL</sequence>
<feature type="active site" evidence="3">
    <location>
        <position position="46"/>
    </location>
</feature>
<dbReference type="Proteomes" id="UP000244906">
    <property type="component" value="Unassembled WGS sequence"/>
</dbReference>
<dbReference type="OrthoDB" id="9788221at2"/>
<evidence type="ECO:0000256" key="3">
    <source>
        <dbReference type="PIRSR" id="PIRSR016184-1"/>
    </source>
</evidence>
<dbReference type="GO" id="GO:0005737">
    <property type="term" value="C:cytoplasm"/>
    <property type="evidence" value="ECO:0007669"/>
    <property type="project" value="TreeGrafter"/>
</dbReference>
<dbReference type="SUPFAM" id="SSF54506">
    <property type="entry name" value="Diaminopimelate epimerase-like"/>
    <property type="match status" value="1"/>
</dbReference>
<dbReference type="InterPro" id="IPR003719">
    <property type="entry name" value="Phenazine_PhzF-like"/>
</dbReference>
<dbReference type="GO" id="GO:0016853">
    <property type="term" value="F:isomerase activity"/>
    <property type="evidence" value="ECO:0007669"/>
    <property type="project" value="UniProtKB-KW"/>
</dbReference>
<gene>
    <name evidence="4" type="ORF">DC094_08540</name>
</gene>
<name>A0A2V1H089_9GAMM</name>
<dbReference type="PIRSF" id="PIRSF016184">
    <property type="entry name" value="PhzC_PhzF"/>
    <property type="match status" value="1"/>
</dbReference>
<dbReference type="RefSeq" id="WP_116686685.1">
    <property type="nucleotide sequence ID" value="NZ_CAWNYD010000002.1"/>
</dbReference>
<comment type="caution">
    <text evidence="4">The sequence shown here is derived from an EMBL/GenBank/DDBJ whole genome shotgun (WGS) entry which is preliminary data.</text>
</comment>
<protein>
    <submittedName>
        <fullName evidence="4">Phenazine biosynthesis protein PhzF</fullName>
    </submittedName>
</protein>
<dbReference type="PANTHER" id="PTHR13774">
    <property type="entry name" value="PHENAZINE BIOSYNTHESIS PROTEIN"/>
    <property type="match status" value="1"/>
</dbReference>
<organism evidence="4 5">
    <name type="scientific">Pelagibaculum spongiae</name>
    <dbReference type="NCBI Taxonomy" id="2080658"/>
    <lineage>
        <taxon>Bacteria</taxon>
        <taxon>Pseudomonadati</taxon>
        <taxon>Pseudomonadota</taxon>
        <taxon>Gammaproteobacteria</taxon>
        <taxon>Oceanospirillales</taxon>
        <taxon>Pelagibaculum</taxon>
    </lineage>
</organism>
<dbReference type="EMBL" id="QDDL01000002">
    <property type="protein sequence ID" value="PVZ70614.1"/>
    <property type="molecule type" value="Genomic_DNA"/>
</dbReference>
<proteinExistence type="inferred from homology"/>
<dbReference type="Pfam" id="PF02567">
    <property type="entry name" value="PhzC-PhzF"/>
    <property type="match status" value="1"/>
</dbReference>
<dbReference type="PANTHER" id="PTHR13774:SF17">
    <property type="entry name" value="PHENAZINE BIOSYNTHESIS-LIKE DOMAIN-CONTAINING PROTEIN"/>
    <property type="match status" value="1"/>
</dbReference>
<dbReference type="NCBIfam" id="TIGR00654">
    <property type="entry name" value="PhzF_family"/>
    <property type="match status" value="1"/>
</dbReference>
<reference evidence="4 5" key="1">
    <citation type="submission" date="2018-04" db="EMBL/GenBank/DDBJ databases">
        <title>Thalassorhabdus spongiae gen. nov., sp. nov., isolated from a marine sponge in South-West Iceland.</title>
        <authorList>
            <person name="Knobloch S."/>
            <person name="Daussin A."/>
            <person name="Johannsson R."/>
            <person name="Marteinsson V.T."/>
        </authorList>
    </citation>
    <scope>NUCLEOTIDE SEQUENCE [LARGE SCALE GENOMIC DNA]</scope>
    <source>
        <strain evidence="4 5">Hp12</strain>
    </source>
</reference>
<accession>A0A2V1H089</accession>
<evidence type="ECO:0000313" key="4">
    <source>
        <dbReference type="EMBL" id="PVZ70614.1"/>
    </source>
</evidence>
<comment type="similarity">
    <text evidence="1">Belongs to the PhzF family.</text>
</comment>
<evidence type="ECO:0000313" key="5">
    <source>
        <dbReference type="Proteomes" id="UP000244906"/>
    </source>
</evidence>
<keyword evidence="2" id="KW-0413">Isomerase</keyword>
<keyword evidence="5" id="KW-1185">Reference proteome</keyword>
<dbReference type="Gene3D" id="3.10.310.10">
    <property type="entry name" value="Diaminopimelate Epimerase, Chain A, domain 1"/>
    <property type="match status" value="2"/>
</dbReference>
<evidence type="ECO:0000256" key="2">
    <source>
        <dbReference type="ARBA" id="ARBA00023235"/>
    </source>
</evidence>
<evidence type="ECO:0000256" key="1">
    <source>
        <dbReference type="ARBA" id="ARBA00008270"/>
    </source>
</evidence>